<dbReference type="NCBIfam" id="TIGR02454">
    <property type="entry name" value="ECF_T_CbiQ"/>
    <property type="match status" value="1"/>
</dbReference>
<comment type="subcellular location">
    <subcellularLocation>
        <location evidence="1">Cell membrane</location>
        <topology evidence="1">Multi-pass membrane protein</topology>
    </subcellularLocation>
</comment>
<feature type="transmembrane region" description="Helical" evidence="6">
    <location>
        <begin position="106"/>
        <end position="129"/>
    </location>
</feature>
<dbReference type="PANTHER" id="PTHR43723:SF1">
    <property type="entry name" value="COBALT TRANSPORT PROTEIN CBIQ"/>
    <property type="match status" value="1"/>
</dbReference>
<evidence type="ECO:0000256" key="1">
    <source>
        <dbReference type="ARBA" id="ARBA00004651"/>
    </source>
</evidence>
<dbReference type="STRING" id="39482.ERS852491_04525"/>
<dbReference type="InterPro" id="IPR012809">
    <property type="entry name" value="ECF_CbiQ"/>
</dbReference>
<evidence type="ECO:0000313" key="7">
    <source>
        <dbReference type="EMBL" id="CUP19882.1"/>
    </source>
</evidence>
<evidence type="ECO:0000256" key="2">
    <source>
        <dbReference type="ARBA" id="ARBA00022475"/>
    </source>
</evidence>
<evidence type="ECO:0000256" key="5">
    <source>
        <dbReference type="ARBA" id="ARBA00023136"/>
    </source>
</evidence>
<feature type="transmembrane region" description="Helical" evidence="6">
    <location>
        <begin position="63"/>
        <end position="86"/>
    </location>
</feature>
<dbReference type="CDD" id="cd16914">
    <property type="entry name" value="EcfT"/>
    <property type="match status" value="1"/>
</dbReference>
<evidence type="ECO:0000256" key="4">
    <source>
        <dbReference type="ARBA" id="ARBA00022989"/>
    </source>
</evidence>
<dbReference type="GO" id="GO:0006824">
    <property type="term" value="P:cobalt ion transport"/>
    <property type="evidence" value="ECO:0007669"/>
    <property type="project" value="InterPro"/>
</dbReference>
<evidence type="ECO:0000313" key="8">
    <source>
        <dbReference type="Proteomes" id="UP000095544"/>
    </source>
</evidence>
<feature type="transmembrane region" description="Helical" evidence="6">
    <location>
        <begin position="22"/>
        <end position="51"/>
    </location>
</feature>
<evidence type="ECO:0000256" key="6">
    <source>
        <dbReference type="SAM" id="Phobius"/>
    </source>
</evidence>
<dbReference type="PANTHER" id="PTHR43723">
    <property type="entry name" value="COBALT TRANSPORT PROTEIN CBIQ"/>
    <property type="match status" value="1"/>
</dbReference>
<accession>A0A174L6P1</accession>
<dbReference type="Pfam" id="PF02361">
    <property type="entry name" value="CbiQ"/>
    <property type="match status" value="1"/>
</dbReference>
<keyword evidence="5 6" id="KW-0472">Membrane</keyword>
<keyword evidence="3 6" id="KW-0812">Transmembrane</keyword>
<dbReference type="InterPro" id="IPR052770">
    <property type="entry name" value="Cobalt_transport_CbiQ"/>
</dbReference>
<dbReference type="Proteomes" id="UP000095544">
    <property type="component" value="Unassembled WGS sequence"/>
</dbReference>
<sequence>MIVVDKLCYRSRLRYVNAGEKFAFSMITLLFCVVSRSLIVAGVVFAVNTYLTVKKGRIAAGQYGKLLAVPFTFLILSTLAIIVNISKVPLDAYAIPVGSFFITGSYHSLLFGIQLIATAMASVSCLYFLSLNTTMTDILDVLAKLHCPEILTELMLLIYRFIFVLMETASAMMVSQKSRLGNKDLRTSVSSFGKMGAGLLLRAFKRSNALYDAMESRCYDGRIRVLAEHHPARKKEVAAIAVFELILLALTIWRRFL</sequence>
<protein>
    <submittedName>
        <fullName evidence="7">Energy-coupling factor transporter transmembrane protein CbiQ</fullName>
    </submittedName>
</protein>
<gene>
    <name evidence="7" type="primary">cbiQ</name>
    <name evidence="7" type="ORF">ERS852491_04525</name>
</gene>
<dbReference type="RefSeq" id="WP_050639820.1">
    <property type="nucleotide sequence ID" value="NZ_CABKUE010000007.1"/>
</dbReference>
<dbReference type="AlphaFoldDB" id="A0A174L6P1"/>
<evidence type="ECO:0000256" key="3">
    <source>
        <dbReference type="ARBA" id="ARBA00022692"/>
    </source>
</evidence>
<dbReference type="EMBL" id="CYZU01000065">
    <property type="protein sequence ID" value="CUP19882.1"/>
    <property type="molecule type" value="Genomic_DNA"/>
</dbReference>
<keyword evidence="2" id="KW-1003">Cell membrane</keyword>
<organism evidence="7 8">
    <name type="scientific">Faecalicatena contorta</name>
    <dbReference type="NCBI Taxonomy" id="39482"/>
    <lineage>
        <taxon>Bacteria</taxon>
        <taxon>Bacillati</taxon>
        <taxon>Bacillota</taxon>
        <taxon>Clostridia</taxon>
        <taxon>Lachnospirales</taxon>
        <taxon>Lachnospiraceae</taxon>
        <taxon>Faecalicatena</taxon>
    </lineage>
</organism>
<dbReference type="InterPro" id="IPR003339">
    <property type="entry name" value="ABC/ECF_trnsptr_transmembrane"/>
</dbReference>
<proteinExistence type="predicted"/>
<feature type="transmembrane region" description="Helical" evidence="6">
    <location>
        <begin position="237"/>
        <end position="256"/>
    </location>
</feature>
<dbReference type="OrthoDB" id="9815246at2"/>
<reference evidence="7 8" key="1">
    <citation type="submission" date="2015-09" db="EMBL/GenBank/DDBJ databases">
        <authorList>
            <consortium name="Pathogen Informatics"/>
        </authorList>
    </citation>
    <scope>NUCLEOTIDE SEQUENCE [LARGE SCALE GENOMIC DNA]</scope>
    <source>
        <strain evidence="7 8">2789STDY5834876</strain>
    </source>
</reference>
<name>A0A174L6P1_9FIRM</name>
<dbReference type="GO" id="GO:0043190">
    <property type="term" value="C:ATP-binding cassette (ABC) transporter complex"/>
    <property type="evidence" value="ECO:0007669"/>
    <property type="project" value="InterPro"/>
</dbReference>
<keyword evidence="4 6" id="KW-1133">Transmembrane helix</keyword>